<evidence type="ECO:0000313" key="2">
    <source>
        <dbReference type="EMBL" id="ADQ14735.1"/>
    </source>
</evidence>
<keyword evidence="1" id="KW-1133">Transmembrane helix</keyword>
<accession>E4RKR5</accession>
<evidence type="ECO:0000313" key="3">
    <source>
        <dbReference type="Proteomes" id="UP000007434"/>
    </source>
</evidence>
<keyword evidence="3" id="KW-1185">Reference proteome</keyword>
<protein>
    <submittedName>
        <fullName evidence="2">Uncharacterized protein</fullName>
    </submittedName>
</protein>
<feature type="transmembrane region" description="Helical" evidence="1">
    <location>
        <begin position="6"/>
        <end position="22"/>
    </location>
</feature>
<organism evidence="2 3">
    <name type="scientific">Halanaerobium hydrogeniformans</name>
    <name type="common">Halanaerobium sp. (strain sapolanicus)</name>
    <dbReference type="NCBI Taxonomy" id="656519"/>
    <lineage>
        <taxon>Bacteria</taxon>
        <taxon>Bacillati</taxon>
        <taxon>Bacillota</taxon>
        <taxon>Clostridia</taxon>
        <taxon>Halanaerobiales</taxon>
        <taxon>Halanaerobiaceae</taxon>
        <taxon>Halanaerobium</taxon>
    </lineage>
</organism>
<dbReference type="HOGENOM" id="CLU_2649421_0_0_9"/>
<gene>
    <name evidence="2" type="ordered locus">Halsa_1308</name>
</gene>
<reference evidence="2 3" key="1">
    <citation type="submission" date="2010-11" db="EMBL/GenBank/DDBJ databases">
        <title>Complete sequence of Halanaerobium sp. sapolanicus.</title>
        <authorList>
            <consortium name="US DOE Joint Genome Institute"/>
            <person name="Lucas S."/>
            <person name="Copeland A."/>
            <person name="Lapidus A."/>
            <person name="Cheng J.-F."/>
            <person name="Bruce D."/>
            <person name="Goodwin L."/>
            <person name="Pitluck S."/>
            <person name="Davenport K."/>
            <person name="Detter J.C."/>
            <person name="Han C."/>
            <person name="Tapia R."/>
            <person name="Land M."/>
            <person name="Hauser L."/>
            <person name="Jeffries C."/>
            <person name="Kyrpides N."/>
            <person name="Ivanova N."/>
            <person name="Mikhailova N."/>
            <person name="Begemann M.B."/>
            <person name="Mormile M.R."/>
            <person name="Wall J.D."/>
            <person name="Elias D.A."/>
            <person name="Woyke T."/>
        </authorList>
    </citation>
    <scope>NUCLEOTIDE SEQUENCE [LARGE SCALE GENOMIC DNA]</scope>
    <source>
        <strain evidence="3">sapolanicus</strain>
    </source>
</reference>
<dbReference type="RefSeq" id="WP_013405816.1">
    <property type="nucleotide sequence ID" value="NC_014654.1"/>
</dbReference>
<dbReference type="Proteomes" id="UP000007434">
    <property type="component" value="Chromosome"/>
</dbReference>
<keyword evidence="1" id="KW-0472">Membrane</keyword>
<name>E4RKR5_HALHG</name>
<dbReference type="AlphaFoldDB" id="E4RKR5"/>
<sequence length="76" mass="8344">MELLANLGALLAAVGLVALLKGDLISLRIRNRKVALIVLILGLLLAFFAANNMSQENEVLNSQSSYNLYLNDRFLI</sequence>
<proteinExistence type="predicted"/>
<feature type="transmembrane region" description="Helical" evidence="1">
    <location>
        <begin position="34"/>
        <end position="50"/>
    </location>
</feature>
<keyword evidence="1" id="KW-0812">Transmembrane</keyword>
<dbReference type="KEGG" id="has:Halsa_1308"/>
<reference evidence="2 3" key="2">
    <citation type="journal article" date="2011" name="J. Bacteriol.">
        <title>Complete Genome Sequence of the Haloalkaliphilic, Hydrogen Producing Halanaerobium hydrogenoformans.</title>
        <authorList>
            <person name="Brown S.D."/>
            <person name="Begemann M.B."/>
            <person name="Mormile M.R."/>
            <person name="Wall J.D."/>
            <person name="Han C.S."/>
            <person name="Goodwin L.A."/>
            <person name="Pitluck S."/>
            <person name="Land M.L."/>
            <person name="Hauser L.J."/>
            <person name="Elias D.A."/>
        </authorList>
    </citation>
    <scope>NUCLEOTIDE SEQUENCE [LARGE SCALE GENOMIC DNA]</scope>
    <source>
        <strain evidence="3">sapolanicus</strain>
    </source>
</reference>
<dbReference type="STRING" id="656519.Halsa_1308"/>
<dbReference type="EMBL" id="CP002304">
    <property type="protein sequence ID" value="ADQ14735.1"/>
    <property type="molecule type" value="Genomic_DNA"/>
</dbReference>
<evidence type="ECO:0000256" key="1">
    <source>
        <dbReference type="SAM" id="Phobius"/>
    </source>
</evidence>